<dbReference type="SUPFAM" id="SSF53098">
    <property type="entry name" value="Ribonuclease H-like"/>
    <property type="match status" value="1"/>
</dbReference>
<sequence>MSPNAYYNYLKDRKKECWKRTCRIQKRIITIYHREDGVPGYRQMQSYLAQEGIRISPLTCHHYMNGMGLKSIVRRRRPDYVKGTAHKVFANILNREFSVQKPNLIWATDFTYLPLTDGTMHYNCTIIDLYDRSAVATLNGASITADLAVRTLQKALKRHRPSRGLILHSDQGSQFTSKEFTDVCVKNHVQQSMSRAGCPYDNAPMERFYNTLKNEYFNLRKFKTVEQLAHGIYQFIYGKYNRKRPHSYNNGLTPHAARMAA</sequence>
<evidence type="ECO:0000313" key="3">
    <source>
        <dbReference type="EMBL" id="MBB5337657.1"/>
    </source>
</evidence>
<dbReference type="InterPro" id="IPR025948">
    <property type="entry name" value="HTH-like_dom"/>
</dbReference>
<dbReference type="GO" id="GO:0003676">
    <property type="term" value="F:nucleic acid binding"/>
    <property type="evidence" value="ECO:0007669"/>
    <property type="project" value="InterPro"/>
</dbReference>
<dbReference type="InterPro" id="IPR012337">
    <property type="entry name" value="RNaseH-like_sf"/>
</dbReference>
<dbReference type="GO" id="GO:0015074">
    <property type="term" value="P:DNA integration"/>
    <property type="evidence" value="ECO:0007669"/>
    <property type="project" value="InterPro"/>
</dbReference>
<dbReference type="InterPro" id="IPR001584">
    <property type="entry name" value="Integrase_cat-core"/>
</dbReference>
<evidence type="ECO:0000256" key="1">
    <source>
        <dbReference type="ARBA" id="ARBA00002286"/>
    </source>
</evidence>
<dbReference type="PANTHER" id="PTHR46889:SF4">
    <property type="entry name" value="TRANSPOSASE INSO FOR INSERTION SEQUENCE ELEMENT IS911B-RELATED"/>
    <property type="match status" value="1"/>
</dbReference>
<comment type="caution">
    <text evidence="3">The sequence shown here is derived from an EMBL/GenBank/DDBJ whole genome shotgun (WGS) entry which is preliminary data.</text>
</comment>
<dbReference type="PANTHER" id="PTHR46889">
    <property type="entry name" value="TRANSPOSASE INSF FOR INSERTION SEQUENCE IS3B-RELATED"/>
    <property type="match status" value="1"/>
</dbReference>
<name>A0A840UP00_9FIRM</name>
<proteinExistence type="predicted"/>
<keyword evidence="4" id="KW-1185">Reference proteome</keyword>
<gene>
    <name evidence="3" type="ORF">HNR32_002820</name>
</gene>
<dbReference type="Gene3D" id="3.30.420.10">
    <property type="entry name" value="Ribonuclease H-like superfamily/Ribonuclease H"/>
    <property type="match status" value="1"/>
</dbReference>
<dbReference type="InterPro" id="IPR036397">
    <property type="entry name" value="RNaseH_sf"/>
</dbReference>
<dbReference type="Pfam" id="PF13333">
    <property type="entry name" value="rve_2"/>
    <property type="match status" value="1"/>
</dbReference>
<organism evidence="3 4">
    <name type="scientific">Pectinatus brassicae</name>
    <dbReference type="NCBI Taxonomy" id="862415"/>
    <lineage>
        <taxon>Bacteria</taxon>
        <taxon>Bacillati</taxon>
        <taxon>Bacillota</taxon>
        <taxon>Negativicutes</taxon>
        <taxon>Selenomonadales</taxon>
        <taxon>Selenomonadaceae</taxon>
        <taxon>Pectinatus</taxon>
    </lineage>
</organism>
<dbReference type="InterPro" id="IPR050900">
    <property type="entry name" value="Transposase_IS3/IS150/IS904"/>
</dbReference>
<feature type="domain" description="Integrase catalytic" evidence="2">
    <location>
        <begin position="98"/>
        <end position="261"/>
    </location>
</feature>
<dbReference type="Pfam" id="PF13276">
    <property type="entry name" value="HTH_21"/>
    <property type="match status" value="1"/>
</dbReference>
<protein>
    <submittedName>
        <fullName evidence="3">Transposase InsO family protein</fullName>
    </submittedName>
</protein>
<dbReference type="PROSITE" id="PS50994">
    <property type="entry name" value="INTEGRASE"/>
    <property type="match status" value="1"/>
</dbReference>
<comment type="function">
    <text evidence="1">Involved in the transposition of the insertion sequence.</text>
</comment>
<evidence type="ECO:0000259" key="2">
    <source>
        <dbReference type="PROSITE" id="PS50994"/>
    </source>
</evidence>
<dbReference type="NCBIfam" id="NF033516">
    <property type="entry name" value="transpos_IS3"/>
    <property type="match status" value="1"/>
</dbReference>
<dbReference type="InterPro" id="IPR048020">
    <property type="entry name" value="Transpos_IS3"/>
</dbReference>
<dbReference type="EMBL" id="JACHFH010000083">
    <property type="protein sequence ID" value="MBB5337657.1"/>
    <property type="molecule type" value="Genomic_DNA"/>
</dbReference>
<dbReference type="Proteomes" id="UP000559117">
    <property type="component" value="Unassembled WGS sequence"/>
</dbReference>
<reference evidence="3 4" key="1">
    <citation type="submission" date="2020-08" db="EMBL/GenBank/DDBJ databases">
        <title>Genomic Encyclopedia of Type Strains, Phase IV (KMG-IV): sequencing the most valuable type-strain genomes for metagenomic binning, comparative biology and taxonomic classification.</title>
        <authorList>
            <person name="Goeker M."/>
        </authorList>
    </citation>
    <scope>NUCLEOTIDE SEQUENCE [LARGE SCALE GENOMIC DNA]</scope>
    <source>
        <strain evidence="3 4">DSM 24661</strain>
    </source>
</reference>
<accession>A0A840UP00</accession>
<dbReference type="AlphaFoldDB" id="A0A840UP00"/>
<evidence type="ECO:0000313" key="4">
    <source>
        <dbReference type="Proteomes" id="UP000559117"/>
    </source>
</evidence>
<dbReference type="Pfam" id="PF00665">
    <property type="entry name" value="rve"/>
    <property type="match status" value="1"/>
</dbReference>